<proteinExistence type="predicted"/>
<evidence type="ECO:0000313" key="2">
    <source>
        <dbReference type="EMBL" id="KAJ6838633.1"/>
    </source>
</evidence>
<comment type="caution">
    <text evidence="2">The sequence shown here is derived from an EMBL/GenBank/DDBJ whole genome shotgun (WGS) entry which is preliminary data.</text>
</comment>
<feature type="compositionally biased region" description="Pro residues" evidence="1">
    <location>
        <begin position="1"/>
        <end position="21"/>
    </location>
</feature>
<name>A0AAX6HCN7_IRIPA</name>
<feature type="compositionally biased region" description="Basic residues" evidence="1">
    <location>
        <begin position="26"/>
        <end position="36"/>
    </location>
</feature>
<organism evidence="2 4">
    <name type="scientific">Iris pallida</name>
    <name type="common">Sweet iris</name>
    <dbReference type="NCBI Taxonomy" id="29817"/>
    <lineage>
        <taxon>Eukaryota</taxon>
        <taxon>Viridiplantae</taxon>
        <taxon>Streptophyta</taxon>
        <taxon>Embryophyta</taxon>
        <taxon>Tracheophyta</taxon>
        <taxon>Spermatophyta</taxon>
        <taxon>Magnoliopsida</taxon>
        <taxon>Liliopsida</taxon>
        <taxon>Asparagales</taxon>
        <taxon>Iridaceae</taxon>
        <taxon>Iridoideae</taxon>
        <taxon>Irideae</taxon>
        <taxon>Iris</taxon>
    </lineage>
</organism>
<sequence>MQADPTPPELRLPERPTPSPHAPSARSRRRSSRRAPPRADPARPIALRRPISRPSDLAWPRSGRPCPGSLSSAFARDFGADRSACQCFPFRVLLFGSLVDYVSVPEIISRLPNQ</sequence>
<evidence type="ECO:0000313" key="3">
    <source>
        <dbReference type="EMBL" id="KAJ6838634.1"/>
    </source>
</evidence>
<dbReference type="AlphaFoldDB" id="A0AAX6HCN7"/>
<feature type="compositionally biased region" description="Low complexity" evidence="1">
    <location>
        <begin position="42"/>
        <end position="55"/>
    </location>
</feature>
<keyword evidence="4" id="KW-1185">Reference proteome</keyword>
<feature type="region of interest" description="Disordered" evidence="1">
    <location>
        <begin position="1"/>
        <end position="64"/>
    </location>
</feature>
<gene>
    <name evidence="2" type="ORF">M6B38_318420</name>
    <name evidence="3" type="ORF">M6B38_318425</name>
</gene>
<reference evidence="2" key="1">
    <citation type="journal article" date="2023" name="GigaByte">
        <title>Genome assembly of the bearded iris, Iris pallida Lam.</title>
        <authorList>
            <person name="Bruccoleri R.E."/>
            <person name="Oakeley E.J."/>
            <person name="Faust A.M.E."/>
            <person name="Altorfer M."/>
            <person name="Dessus-Babus S."/>
            <person name="Burckhardt D."/>
            <person name="Oertli M."/>
            <person name="Naumann U."/>
            <person name="Petersen F."/>
            <person name="Wong J."/>
        </authorList>
    </citation>
    <scope>NUCLEOTIDE SEQUENCE</scope>
    <source>
        <strain evidence="2">GSM-AAB239-AS_SAM_17_03QT</strain>
    </source>
</reference>
<dbReference type="EMBL" id="JANAVB010010600">
    <property type="protein sequence ID" value="KAJ6838634.1"/>
    <property type="molecule type" value="Genomic_DNA"/>
</dbReference>
<protein>
    <submittedName>
        <fullName evidence="2">Leucine-rich repeat extensin-like protein 4</fullName>
    </submittedName>
</protein>
<evidence type="ECO:0000256" key="1">
    <source>
        <dbReference type="SAM" id="MobiDB-lite"/>
    </source>
</evidence>
<dbReference type="EMBL" id="JANAVB010010600">
    <property type="protein sequence ID" value="KAJ6838633.1"/>
    <property type="molecule type" value="Genomic_DNA"/>
</dbReference>
<reference evidence="2" key="2">
    <citation type="submission" date="2023-04" db="EMBL/GenBank/DDBJ databases">
        <authorList>
            <person name="Bruccoleri R.E."/>
            <person name="Oakeley E.J."/>
            <person name="Faust A.-M."/>
            <person name="Dessus-Babus S."/>
            <person name="Altorfer M."/>
            <person name="Burckhardt D."/>
            <person name="Oertli M."/>
            <person name="Naumann U."/>
            <person name="Petersen F."/>
            <person name="Wong J."/>
        </authorList>
    </citation>
    <scope>NUCLEOTIDE SEQUENCE</scope>
    <source>
        <strain evidence="2">GSM-AAB239-AS_SAM_17_03QT</strain>
        <tissue evidence="2">Leaf</tissue>
    </source>
</reference>
<dbReference type="Proteomes" id="UP001140949">
    <property type="component" value="Unassembled WGS sequence"/>
</dbReference>
<accession>A0AAX6HCN7</accession>
<evidence type="ECO:0000313" key="4">
    <source>
        <dbReference type="Proteomes" id="UP001140949"/>
    </source>
</evidence>